<keyword evidence="8" id="KW-0969">Cilium</keyword>
<feature type="domain" description="Flagellar basal body rod protein N-terminal" evidence="7">
    <location>
        <begin position="24"/>
        <end position="38"/>
    </location>
</feature>
<dbReference type="InterPro" id="IPR006300">
    <property type="entry name" value="FlgB"/>
</dbReference>
<organism evidence="8 9">
    <name type="scientific">Thalassoglobus polymorphus</name>
    <dbReference type="NCBI Taxonomy" id="2527994"/>
    <lineage>
        <taxon>Bacteria</taxon>
        <taxon>Pseudomonadati</taxon>
        <taxon>Planctomycetota</taxon>
        <taxon>Planctomycetia</taxon>
        <taxon>Planctomycetales</taxon>
        <taxon>Planctomycetaceae</taxon>
        <taxon>Thalassoglobus</taxon>
    </lineage>
</organism>
<evidence type="ECO:0000256" key="5">
    <source>
        <dbReference type="ARBA" id="ARBA00024934"/>
    </source>
</evidence>
<evidence type="ECO:0000259" key="7">
    <source>
        <dbReference type="Pfam" id="PF00460"/>
    </source>
</evidence>
<name>A0A517QME5_9PLAN</name>
<comment type="subunit">
    <text evidence="6">The basal body constitutes a major portion of the flagellar organelle and consists of a number of rings mounted on a central rod.</text>
</comment>
<reference evidence="8 9" key="1">
    <citation type="submission" date="2019-02" db="EMBL/GenBank/DDBJ databases">
        <title>Deep-cultivation of Planctomycetes and their phenomic and genomic characterization uncovers novel biology.</title>
        <authorList>
            <person name="Wiegand S."/>
            <person name="Jogler M."/>
            <person name="Boedeker C."/>
            <person name="Pinto D."/>
            <person name="Vollmers J."/>
            <person name="Rivas-Marin E."/>
            <person name="Kohn T."/>
            <person name="Peeters S.H."/>
            <person name="Heuer A."/>
            <person name="Rast P."/>
            <person name="Oberbeckmann S."/>
            <person name="Bunk B."/>
            <person name="Jeske O."/>
            <person name="Meyerdierks A."/>
            <person name="Storesund J.E."/>
            <person name="Kallscheuer N."/>
            <person name="Luecker S."/>
            <person name="Lage O.M."/>
            <person name="Pohl T."/>
            <person name="Merkel B.J."/>
            <person name="Hornburger P."/>
            <person name="Mueller R.-W."/>
            <person name="Bruemmer F."/>
            <person name="Labrenz M."/>
            <person name="Spormann A.M."/>
            <person name="Op den Camp H."/>
            <person name="Overmann J."/>
            <person name="Amann R."/>
            <person name="Jetten M.S.M."/>
            <person name="Mascher T."/>
            <person name="Medema M.H."/>
            <person name="Devos D.P."/>
            <person name="Kaster A.-K."/>
            <person name="Ovreas L."/>
            <person name="Rohde M."/>
            <person name="Galperin M.Y."/>
            <person name="Jogler C."/>
        </authorList>
    </citation>
    <scope>NUCLEOTIDE SEQUENCE [LARGE SCALE GENOMIC DNA]</scope>
    <source>
        <strain evidence="8 9">Mal48</strain>
    </source>
</reference>
<evidence type="ECO:0000256" key="6">
    <source>
        <dbReference type="PIRNR" id="PIRNR002889"/>
    </source>
</evidence>
<dbReference type="EMBL" id="CP036267">
    <property type="protein sequence ID" value="QDT32812.1"/>
    <property type="molecule type" value="Genomic_DNA"/>
</dbReference>
<dbReference type="GO" id="GO:0071973">
    <property type="term" value="P:bacterial-type flagellum-dependent cell motility"/>
    <property type="evidence" value="ECO:0007669"/>
    <property type="project" value="InterPro"/>
</dbReference>
<evidence type="ECO:0000256" key="1">
    <source>
        <dbReference type="ARBA" id="ARBA00004117"/>
    </source>
</evidence>
<evidence type="ECO:0000256" key="2">
    <source>
        <dbReference type="ARBA" id="ARBA00009677"/>
    </source>
</evidence>
<dbReference type="GO" id="GO:0030694">
    <property type="term" value="C:bacterial-type flagellum basal body, rod"/>
    <property type="evidence" value="ECO:0007669"/>
    <property type="project" value="InterPro"/>
</dbReference>
<accession>A0A517QME5</accession>
<keyword evidence="8" id="KW-0966">Cell projection</keyword>
<evidence type="ECO:0000256" key="3">
    <source>
        <dbReference type="ARBA" id="ARBA00014376"/>
    </source>
</evidence>
<keyword evidence="9" id="KW-1185">Reference proteome</keyword>
<keyword evidence="8" id="KW-0282">Flagellum</keyword>
<evidence type="ECO:0000256" key="4">
    <source>
        <dbReference type="ARBA" id="ARBA00023143"/>
    </source>
</evidence>
<gene>
    <name evidence="8" type="primary">flgB</name>
    <name evidence="8" type="ORF">Mal48_20590</name>
</gene>
<dbReference type="PIRSF" id="PIRSF002889">
    <property type="entry name" value="Rod_FlgB"/>
    <property type="match status" value="1"/>
</dbReference>
<dbReference type="NCBIfam" id="TIGR01396">
    <property type="entry name" value="FlgB"/>
    <property type="match status" value="1"/>
</dbReference>
<protein>
    <recommendedName>
        <fullName evidence="3 6">Flagellar basal body rod protein FlgB</fullName>
    </recommendedName>
</protein>
<evidence type="ECO:0000313" key="8">
    <source>
        <dbReference type="EMBL" id="QDT32812.1"/>
    </source>
</evidence>
<comment type="function">
    <text evidence="5 6">Structural component of flagellum, the bacterial motility apparatus. Part of the rod structure of flagellar basal body.</text>
</comment>
<dbReference type="OrthoDB" id="9792068at2"/>
<dbReference type="KEGG" id="tpol:Mal48_20590"/>
<dbReference type="InterPro" id="IPR001444">
    <property type="entry name" value="Flag_bb_rod_N"/>
</dbReference>
<keyword evidence="4 6" id="KW-0975">Bacterial flagellum</keyword>
<proteinExistence type="inferred from homology"/>
<dbReference type="Pfam" id="PF00460">
    <property type="entry name" value="Flg_bb_rod"/>
    <property type="match status" value="1"/>
</dbReference>
<dbReference type="Proteomes" id="UP000315724">
    <property type="component" value="Chromosome"/>
</dbReference>
<evidence type="ECO:0000313" key="9">
    <source>
        <dbReference type="Proteomes" id="UP000315724"/>
    </source>
</evidence>
<dbReference type="AlphaFoldDB" id="A0A517QME5"/>
<sequence length="116" mass="13098">MLQFPEHIERVSVLAEVSELRHRVISHNIANVNTPGYQRLDVSFDEHLFKARRQGQASEGAAPSIVQEPGEITKMDGNNVDIDSEIGHLNQNSMVFQMYSQILSTHLNTMRRALGQ</sequence>
<comment type="subcellular location">
    <subcellularLocation>
        <location evidence="1 6">Bacterial flagellum basal body</location>
    </subcellularLocation>
</comment>
<comment type="similarity">
    <text evidence="2 6">Belongs to the flagella basal body rod proteins family.</text>
</comment>